<proteinExistence type="predicted"/>
<keyword evidence="1" id="KW-0812">Transmembrane</keyword>
<organism evidence="2">
    <name type="scientific">Salmonella enterica</name>
    <name type="common">Salmonella choleraesuis</name>
    <dbReference type="NCBI Taxonomy" id="28901"/>
    <lineage>
        <taxon>Bacteria</taxon>
        <taxon>Pseudomonadati</taxon>
        <taxon>Pseudomonadota</taxon>
        <taxon>Gammaproteobacteria</taxon>
        <taxon>Enterobacterales</taxon>
        <taxon>Enterobacteriaceae</taxon>
        <taxon>Salmonella</taxon>
    </lineage>
</organism>
<reference evidence="2" key="1">
    <citation type="journal article" date="2018" name="Genome Biol.">
        <title>SKESA: strategic k-mer extension for scrupulous assemblies.</title>
        <authorList>
            <person name="Souvorov A."/>
            <person name="Agarwala R."/>
            <person name="Lipman D.J."/>
        </authorList>
    </citation>
    <scope>NUCLEOTIDE SEQUENCE</scope>
    <source>
        <strain evidence="2">MA.CK_99/00004569</strain>
    </source>
</reference>
<dbReference type="AlphaFoldDB" id="A0A743YDU2"/>
<dbReference type="EMBL" id="DAAUQI010000020">
    <property type="protein sequence ID" value="HAF2361448.1"/>
    <property type="molecule type" value="Genomic_DNA"/>
</dbReference>
<reference evidence="2" key="2">
    <citation type="submission" date="2020-02" db="EMBL/GenBank/DDBJ databases">
        <authorList>
            <consortium name="NCBI Pathogen Detection Project"/>
        </authorList>
    </citation>
    <scope>NUCLEOTIDE SEQUENCE</scope>
    <source>
        <strain evidence="2">MA.CK_99/00004569</strain>
    </source>
</reference>
<accession>A0A743YDU2</accession>
<keyword evidence="1" id="KW-0472">Membrane</keyword>
<comment type="caution">
    <text evidence="2">The sequence shown here is derived from an EMBL/GenBank/DDBJ whole genome shotgun (WGS) entry which is preliminary data.</text>
</comment>
<keyword evidence="1" id="KW-1133">Transmembrane helix</keyword>
<gene>
    <name evidence="2" type="ORF">G9F21_003583</name>
</gene>
<feature type="transmembrane region" description="Helical" evidence="1">
    <location>
        <begin position="12"/>
        <end position="31"/>
    </location>
</feature>
<feature type="transmembrane region" description="Helical" evidence="1">
    <location>
        <begin position="51"/>
        <end position="68"/>
    </location>
</feature>
<evidence type="ECO:0000256" key="1">
    <source>
        <dbReference type="SAM" id="Phobius"/>
    </source>
</evidence>
<protein>
    <submittedName>
        <fullName evidence="2">Uncharacterized protein</fullName>
    </submittedName>
</protein>
<sequence length="90" mass="9761">MRNRISTGFHRIGILLAVIEFVLGVLLTVPHHSDFFPAGSPVVAGVHLSQILGGIFSFVIAVIIYAFIRTIGWVVNGFAGKSEPPDNHHD</sequence>
<name>A0A743YDU2_SALER</name>
<evidence type="ECO:0000313" key="2">
    <source>
        <dbReference type="EMBL" id="HAF2361448.1"/>
    </source>
</evidence>